<evidence type="ECO:0000256" key="15">
    <source>
        <dbReference type="PIRSR" id="PIRSR036573-2"/>
    </source>
</evidence>
<comment type="similarity">
    <text evidence="2 14">Belongs to the DNA polymerase type-Y family.</text>
</comment>
<keyword evidence="12 14" id="KW-0539">Nucleus</keyword>
<dbReference type="InterPro" id="IPR001357">
    <property type="entry name" value="BRCT_dom"/>
</dbReference>
<evidence type="ECO:0000256" key="3">
    <source>
        <dbReference type="ARBA" id="ARBA00020399"/>
    </source>
</evidence>
<dbReference type="Gene3D" id="1.10.150.20">
    <property type="entry name" value="5' to 3' exonuclease, C-terminal subdomain"/>
    <property type="match status" value="1"/>
</dbReference>
<feature type="region of interest" description="Disordered" evidence="16">
    <location>
        <begin position="873"/>
        <end position="918"/>
    </location>
</feature>
<feature type="compositionally biased region" description="Polar residues" evidence="16">
    <location>
        <begin position="167"/>
        <end position="185"/>
    </location>
</feature>
<feature type="binding site" evidence="15">
    <location>
        <position position="455"/>
    </location>
    <ligand>
        <name>Mg(2+)</name>
        <dbReference type="ChEBI" id="CHEBI:18420"/>
        <label>1</label>
    </ligand>
</feature>
<dbReference type="GO" id="GO:0070987">
    <property type="term" value="P:error-free translesion synthesis"/>
    <property type="evidence" value="ECO:0007669"/>
    <property type="project" value="UniProtKB-ARBA"/>
</dbReference>
<evidence type="ECO:0000256" key="16">
    <source>
        <dbReference type="SAM" id="MobiDB-lite"/>
    </source>
</evidence>
<evidence type="ECO:0000256" key="13">
    <source>
        <dbReference type="ARBA" id="ARBA00058985"/>
    </source>
</evidence>
<dbReference type="InterPro" id="IPR036775">
    <property type="entry name" value="DNA_pol_Y-fam_lit_finger_sf"/>
</dbReference>
<evidence type="ECO:0000256" key="10">
    <source>
        <dbReference type="ARBA" id="ARBA00023125"/>
    </source>
</evidence>
<evidence type="ECO:0000313" key="20">
    <source>
        <dbReference type="Proteomes" id="UP001219355"/>
    </source>
</evidence>
<evidence type="ECO:0000256" key="1">
    <source>
        <dbReference type="ARBA" id="ARBA00004123"/>
    </source>
</evidence>
<dbReference type="Gene3D" id="3.30.1490.100">
    <property type="entry name" value="DNA polymerase, Y-family, little finger domain"/>
    <property type="match status" value="1"/>
</dbReference>
<reference evidence="19" key="1">
    <citation type="submission" date="2023-03" db="EMBL/GenBank/DDBJ databases">
        <title>Emydomyces testavorans Genome Sequence.</title>
        <authorList>
            <person name="Hoyer L."/>
        </authorList>
    </citation>
    <scope>NUCLEOTIDE SEQUENCE</scope>
    <source>
        <strain evidence="19">16-2883</strain>
    </source>
</reference>
<dbReference type="PANTHER" id="PTHR45990:SF1">
    <property type="entry name" value="DNA REPAIR PROTEIN REV1"/>
    <property type="match status" value="1"/>
</dbReference>
<keyword evidence="4 14" id="KW-0237">DNA synthesis</keyword>
<dbReference type="GO" id="GO:0005634">
    <property type="term" value="C:nucleus"/>
    <property type="evidence" value="ECO:0007669"/>
    <property type="project" value="UniProtKB-SubCell"/>
</dbReference>
<dbReference type="EMBL" id="CP120628">
    <property type="protein sequence ID" value="WEW58050.1"/>
    <property type="molecule type" value="Genomic_DNA"/>
</dbReference>
<dbReference type="GO" id="GO:0017125">
    <property type="term" value="F:deoxycytidyl transferase activity"/>
    <property type="evidence" value="ECO:0007669"/>
    <property type="project" value="TreeGrafter"/>
</dbReference>
<keyword evidence="10 14" id="KW-0238">DNA-binding</keyword>
<feature type="region of interest" description="Disordered" evidence="16">
    <location>
        <begin position="747"/>
        <end position="776"/>
    </location>
</feature>
<dbReference type="CDD" id="cd17719">
    <property type="entry name" value="BRCT_Rev1"/>
    <property type="match status" value="1"/>
</dbReference>
<proteinExistence type="inferred from homology"/>
<dbReference type="SMART" id="SM00292">
    <property type="entry name" value="BRCT"/>
    <property type="match status" value="1"/>
</dbReference>
<comment type="subcellular location">
    <subcellularLocation>
        <location evidence="1 14">Nucleus</location>
    </subcellularLocation>
</comment>
<evidence type="ECO:0000259" key="17">
    <source>
        <dbReference type="PROSITE" id="PS50172"/>
    </source>
</evidence>
<dbReference type="PIRSF" id="PIRSF036573">
    <property type="entry name" value="REV1"/>
    <property type="match status" value="1"/>
</dbReference>
<feature type="compositionally biased region" description="Polar residues" evidence="16">
    <location>
        <begin position="908"/>
        <end position="918"/>
    </location>
</feature>
<dbReference type="PANTHER" id="PTHR45990">
    <property type="entry name" value="DNA REPAIR PROTEIN REV1"/>
    <property type="match status" value="1"/>
</dbReference>
<feature type="region of interest" description="Disordered" evidence="16">
    <location>
        <begin position="827"/>
        <end position="854"/>
    </location>
</feature>
<dbReference type="Pfam" id="PF16727">
    <property type="entry name" value="REV1_C"/>
    <property type="match status" value="1"/>
</dbReference>
<dbReference type="Proteomes" id="UP001219355">
    <property type="component" value="Chromosome 2"/>
</dbReference>
<evidence type="ECO:0000256" key="9">
    <source>
        <dbReference type="ARBA" id="ARBA00022842"/>
    </source>
</evidence>
<dbReference type="GO" id="GO:0042276">
    <property type="term" value="P:error-prone translesion synthesis"/>
    <property type="evidence" value="ECO:0007669"/>
    <property type="project" value="InterPro"/>
</dbReference>
<dbReference type="InterPro" id="IPR053848">
    <property type="entry name" value="IMS_HHH_1"/>
</dbReference>
<dbReference type="InterPro" id="IPR038401">
    <property type="entry name" value="Rev1_C_sf"/>
</dbReference>
<dbReference type="SUPFAM" id="SSF56672">
    <property type="entry name" value="DNA/RNA polymerases"/>
    <property type="match status" value="1"/>
</dbReference>
<dbReference type="PROSITE" id="PS50172">
    <property type="entry name" value="BRCT"/>
    <property type="match status" value="1"/>
</dbReference>
<name>A0AAF0DGD1_9EURO</name>
<dbReference type="Pfam" id="PF21999">
    <property type="entry name" value="IMS_HHH_1"/>
    <property type="match status" value="1"/>
</dbReference>
<feature type="region of interest" description="Disordered" evidence="16">
    <location>
        <begin position="1086"/>
        <end position="1106"/>
    </location>
</feature>
<dbReference type="Gene3D" id="6.10.250.1630">
    <property type="match status" value="1"/>
</dbReference>
<dbReference type="FunFam" id="3.40.1170.60:FF:000004">
    <property type="entry name" value="DNA repair protein REV1"/>
    <property type="match status" value="1"/>
</dbReference>
<keyword evidence="9 15" id="KW-0460">Magnesium</keyword>
<dbReference type="InterPro" id="IPR025527">
    <property type="entry name" value="HUWE1/Rev1_UBM"/>
</dbReference>
<dbReference type="InterPro" id="IPR036420">
    <property type="entry name" value="BRCT_dom_sf"/>
</dbReference>
<dbReference type="Pfam" id="PF00817">
    <property type="entry name" value="IMS"/>
    <property type="match status" value="1"/>
</dbReference>
<accession>A0AAF0DGD1</accession>
<dbReference type="InterPro" id="IPR043502">
    <property type="entry name" value="DNA/RNA_pol_sf"/>
</dbReference>
<evidence type="ECO:0000256" key="4">
    <source>
        <dbReference type="ARBA" id="ARBA00022634"/>
    </source>
</evidence>
<comment type="function">
    <text evidence="13">Deoxycytidyl transferase involved in DNA repair. Transfers a dCMP residue from dCTP to the 3'-end of a DNA primer in a template-dependent reaction. May assist in the first step in the bypass of abasic lesions by the insertion of a nucleotide opposite the lesion. Required for normal induction of mutations by physical and chemical agents. Involved in mitochondrial DNA mutagenesis.</text>
</comment>
<dbReference type="SUPFAM" id="SSF52113">
    <property type="entry name" value="BRCT domain"/>
    <property type="match status" value="1"/>
</dbReference>
<evidence type="ECO:0000256" key="14">
    <source>
        <dbReference type="PIRNR" id="PIRNR036573"/>
    </source>
</evidence>
<feature type="domain" description="UmuC" evidence="18">
    <location>
        <begin position="355"/>
        <end position="553"/>
    </location>
</feature>
<feature type="binding site" evidence="15">
    <location>
        <position position="454"/>
    </location>
    <ligand>
        <name>Mg(2+)</name>
        <dbReference type="ChEBI" id="CHEBI:18420"/>
        <label>1</label>
    </ligand>
</feature>
<dbReference type="PROSITE" id="PS50173">
    <property type="entry name" value="UMUC"/>
    <property type="match status" value="1"/>
</dbReference>
<dbReference type="InterPro" id="IPR001126">
    <property type="entry name" value="UmuC"/>
</dbReference>
<dbReference type="SUPFAM" id="SSF100879">
    <property type="entry name" value="Lesion bypass DNA polymerase (Y-family), little finger domain"/>
    <property type="match status" value="1"/>
</dbReference>
<sequence length="1135" mass="125493">MGSRLESGSDAVRKRIENHVFEDEDGEEYGASSFGGFGDYFRRKQLKLQNLDAEIRSTSADRPPIFRGVVAHVNGYTQPSLNDLHRLIVSHGGGFLQYLDGKTAATHIIASSLTPKKREDFRGYRIVKPAWVVESIKAGRLLPWDSFGVIVQGASQKTLKFNEDGRVTSQRKSQSSSYREQTESSWYTSQLTQPGTEIQYFDNCTVSRSPSRAIEDIRNDHFTAETSNIACHLYEETEGARLVEAGAIPNDVETAVKQEEATENKEQNLPEMNSENSKAQMTSEEYNAQLLSVPHLRNSSVINPDFIKQYYRESRLHHLSTWKAELKAKLQEATLARISSHRTPKKRIPGARKYILHVDFDSFFAAVSIREHPELVDKPVAVAHGTGGGSEIASCNYPARQFGIKNGMWMQGALQMCPDLKVLPYDFAAYEDASRKFYESILDIDGIVQSVSIDEALVDITKACLDSVSSDGLGVSEGSIWREQAKADDIAQSLRDSVKQKTGCNVSVGIGGNILQAKLALRKAKPAGQFQLKPDAVLDFIGEFTVQQLPGVAFSLGAKLEELGVTFVKDIRQLSKEKLTSSLGPKTGTKLWEYARGIDHSEVGDVVPRKSVSAEINWGIRFITQAQAEEFVQSLCDELHRRLVENGVRGKQLTMRIMRRALDAPLEPPKHLGHGKCDTFNKSILLGIATNASDIIGREAVSILRSFNLSPGDLRGLGVQMTKLESVKQGPSGGVQSSQRQLNFNLSSPQKRAYSPDADEITTPQKADSHISIPAPPILNDESQKLLDITGTQFIMPSQVNSQVLAELPGDIRSKLVSASKRQKVTAAGSPFKGSPSSQLPFALPPESQLDPETLGALPEDVRAEVLAYYQHSPRTPSRYASPESGNMRPKARTIPTKPRPGGGRGRQITSKTTENSTLTQSSFIIARPSSSTSVAPDENPGTSSLIEEYAEDISEEFLAALPEDIRREVIEEHKRSRLQKRAGLNLPAVRRPAISKPPDRPPDQKLLQFAPQPPKPTFTSRKLSSLPQLREALSEWYESFKTEGPFQEDVNSLTKYLKRVILEERDVSKAVAVVEWLGWLLDSGDHDKSENETTEAGSSGPQQSLQAWKKALWKIHSHVNDAVKERGLPPVEFS</sequence>
<dbReference type="Pfam" id="PF14377">
    <property type="entry name" value="UBM"/>
    <property type="match status" value="2"/>
</dbReference>
<dbReference type="InterPro" id="IPR031991">
    <property type="entry name" value="Rev1_C"/>
</dbReference>
<feature type="region of interest" description="Disordered" evidence="16">
    <location>
        <begin position="164"/>
        <end position="185"/>
    </location>
</feature>
<dbReference type="Gene3D" id="6.10.250.1490">
    <property type="match status" value="1"/>
</dbReference>
<dbReference type="InterPro" id="IPR043128">
    <property type="entry name" value="Rev_trsase/Diguanyl_cyclase"/>
</dbReference>
<dbReference type="Pfam" id="PF11799">
    <property type="entry name" value="IMS_C"/>
    <property type="match status" value="1"/>
</dbReference>
<evidence type="ECO:0000256" key="8">
    <source>
        <dbReference type="ARBA" id="ARBA00022763"/>
    </source>
</evidence>
<evidence type="ECO:0000313" key="19">
    <source>
        <dbReference type="EMBL" id="WEW58050.1"/>
    </source>
</evidence>
<keyword evidence="8 14" id="KW-0227">DNA damage</keyword>
<organism evidence="19 20">
    <name type="scientific">Emydomyces testavorans</name>
    <dbReference type="NCBI Taxonomy" id="2070801"/>
    <lineage>
        <taxon>Eukaryota</taxon>
        <taxon>Fungi</taxon>
        <taxon>Dikarya</taxon>
        <taxon>Ascomycota</taxon>
        <taxon>Pezizomycotina</taxon>
        <taxon>Eurotiomycetes</taxon>
        <taxon>Eurotiomycetidae</taxon>
        <taxon>Onygenales</taxon>
        <taxon>Nannizziopsiaceae</taxon>
        <taxon>Emydomyces</taxon>
    </lineage>
</organism>
<dbReference type="Gene3D" id="1.20.58.1280">
    <property type="entry name" value="DNA repair protein Rev1, C-terminal domain"/>
    <property type="match status" value="1"/>
</dbReference>
<dbReference type="InterPro" id="IPR017961">
    <property type="entry name" value="DNA_pol_Y-fam_little_finger"/>
</dbReference>
<evidence type="ECO:0000256" key="6">
    <source>
        <dbReference type="ARBA" id="ARBA00022695"/>
    </source>
</evidence>
<keyword evidence="5 14" id="KW-0808">Transferase</keyword>
<gene>
    <name evidence="19" type="primary">REV1</name>
    <name evidence="19" type="ORF">PRK78_003517</name>
</gene>
<dbReference type="FunFam" id="3.40.50.10190:FF:000011">
    <property type="entry name" value="DNA repair protein REV1"/>
    <property type="match status" value="1"/>
</dbReference>
<dbReference type="AlphaFoldDB" id="A0AAF0DGD1"/>
<feature type="compositionally biased region" description="Polar residues" evidence="16">
    <location>
        <begin position="1095"/>
        <end position="1106"/>
    </location>
</feature>
<keyword evidence="6 14" id="KW-0548">Nucleotidyltransferase</keyword>
<keyword evidence="20" id="KW-1185">Reference proteome</keyword>
<comment type="cofactor">
    <cofactor evidence="15">
        <name>Mg(2+)</name>
        <dbReference type="ChEBI" id="CHEBI:18420"/>
    </cofactor>
    <text evidence="15">Binds 2 magnesium ions.</text>
</comment>
<dbReference type="GO" id="GO:0003684">
    <property type="term" value="F:damaged DNA binding"/>
    <property type="evidence" value="ECO:0007669"/>
    <property type="project" value="UniProtKB-UniRule"/>
</dbReference>
<feature type="binding site" evidence="15">
    <location>
        <position position="359"/>
    </location>
    <ligand>
        <name>Mg(2+)</name>
        <dbReference type="ChEBI" id="CHEBI:18420"/>
        <label>1</label>
    </ligand>
</feature>
<evidence type="ECO:0000256" key="12">
    <source>
        <dbReference type="ARBA" id="ARBA00023242"/>
    </source>
</evidence>
<dbReference type="GO" id="GO:0046872">
    <property type="term" value="F:metal ion binding"/>
    <property type="evidence" value="ECO:0007669"/>
    <property type="project" value="UniProtKB-KW"/>
</dbReference>
<keyword evidence="7 15" id="KW-0479">Metal-binding</keyword>
<feature type="region of interest" description="Disordered" evidence="16">
    <location>
        <begin position="992"/>
        <end position="1025"/>
    </location>
</feature>
<evidence type="ECO:0000256" key="7">
    <source>
        <dbReference type="ARBA" id="ARBA00022723"/>
    </source>
</evidence>
<dbReference type="EC" id="2.7.7.-" evidence="14"/>
<keyword evidence="11 14" id="KW-0234">DNA repair</keyword>
<dbReference type="Gene3D" id="3.40.1170.60">
    <property type="match status" value="1"/>
</dbReference>
<dbReference type="Gene3D" id="3.40.50.10190">
    <property type="entry name" value="BRCT domain"/>
    <property type="match status" value="1"/>
</dbReference>
<dbReference type="Pfam" id="PF16589">
    <property type="entry name" value="BRCT_2"/>
    <property type="match status" value="1"/>
</dbReference>
<dbReference type="GO" id="GO:0006281">
    <property type="term" value="P:DNA repair"/>
    <property type="evidence" value="ECO:0007669"/>
    <property type="project" value="UniProtKB-KW"/>
</dbReference>
<protein>
    <recommendedName>
        <fullName evidence="3 14">DNA repair protein REV1</fullName>
        <ecNumber evidence="14">2.7.7.-</ecNumber>
    </recommendedName>
</protein>
<dbReference type="InterPro" id="IPR012112">
    <property type="entry name" value="REV1"/>
</dbReference>
<dbReference type="FunFam" id="3.30.70.270:FF:000040">
    <property type="entry name" value="DNA repair protein REV1"/>
    <property type="match status" value="1"/>
</dbReference>
<dbReference type="GO" id="GO:0003887">
    <property type="term" value="F:DNA-directed DNA polymerase activity"/>
    <property type="evidence" value="ECO:0007669"/>
    <property type="project" value="InterPro"/>
</dbReference>
<evidence type="ECO:0000256" key="2">
    <source>
        <dbReference type="ARBA" id="ARBA00010945"/>
    </source>
</evidence>
<evidence type="ECO:0000259" key="18">
    <source>
        <dbReference type="PROSITE" id="PS50173"/>
    </source>
</evidence>
<evidence type="ECO:0000256" key="5">
    <source>
        <dbReference type="ARBA" id="ARBA00022679"/>
    </source>
</evidence>
<dbReference type="CDD" id="cd01701">
    <property type="entry name" value="PolY_Rev1"/>
    <property type="match status" value="1"/>
</dbReference>
<evidence type="ECO:0000256" key="11">
    <source>
        <dbReference type="ARBA" id="ARBA00023204"/>
    </source>
</evidence>
<dbReference type="Gene3D" id="3.30.70.270">
    <property type="match status" value="1"/>
</dbReference>
<dbReference type="FunFam" id="3.30.1490.100:FF:000001">
    <property type="entry name" value="DNA repair protein REV1"/>
    <property type="match status" value="1"/>
</dbReference>
<feature type="domain" description="BRCT" evidence="17">
    <location>
        <begin position="61"/>
        <end position="149"/>
    </location>
</feature>